<dbReference type="SUPFAM" id="SSF49785">
    <property type="entry name" value="Galactose-binding domain-like"/>
    <property type="match status" value="1"/>
</dbReference>
<dbReference type="InterPro" id="IPR006710">
    <property type="entry name" value="Glyco_hydro_43"/>
</dbReference>
<comment type="caution">
    <text evidence="6">The sequence shown here is derived from an EMBL/GenBank/DDBJ whole genome shotgun (WGS) entry which is preliminary data.</text>
</comment>
<dbReference type="Proteomes" id="UP000765509">
    <property type="component" value="Unassembled WGS sequence"/>
</dbReference>
<reference evidence="6" key="1">
    <citation type="submission" date="2021-03" db="EMBL/GenBank/DDBJ databases">
        <title>Draft genome sequence of rust myrtle Austropuccinia psidii MF-1, a brazilian biotype.</title>
        <authorList>
            <person name="Quecine M.C."/>
            <person name="Pachon D.M.R."/>
            <person name="Bonatelli M.L."/>
            <person name="Correr F.H."/>
            <person name="Franceschini L.M."/>
            <person name="Leite T.F."/>
            <person name="Margarido G.R.A."/>
            <person name="Almeida C.A."/>
            <person name="Ferrarezi J.A."/>
            <person name="Labate C.A."/>
        </authorList>
    </citation>
    <scope>NUCLEOTIDE SEQUENCE</scope>
    <source>
        <strain evidence="6">MF-1</strain>
    </source>
</reference>
<dbReference type="AlphaFoldDB" id="A0A9Q3CPN1"/>
<dbReference type="GO" id="GO:0004553">
    <property type="term" value="F:hydrolase activity, hydrolyzing O-glycosyl compounds"/>
    <property type="evidence" value="ECO:0007669"/>
    <property type="project" value="InterPro"/>
</dbReference>
<dbReference type="OrthoDB" id="2496341at2759"/>
<name>A0A9Q3CPN1_9BASI</name>
<gene>
    <name evidence="6" type="ORF">O181_026373</name>
</gene>
<evidence type="ECO:0000256" key="1">
    <source>
        <dbReference type="ARBA" id="ARBA00009865"/>
    </source>
</evidence>
<dbReference type="GO" id="GO:0005975">
    <property type="term" value="P:carbohydrate metabolic process"/>
    <property type="evidence" value="ECO:0007669"/>
    <property type="project" value="InterPro"/>
</dbReference>
<evidence type="ECO:0000256" key="3">
    <source>
        <dbReference type="ARBA" id="ARBA00023295"/>
    </source>
</evidence>
<evidence type="ECO:0000256" key="4">
    <source>
        <dbReference type="RuleBase" id="RU361187"/>
    </source>
</evidence>
<dbReference type="InterPro" id="IPR023296">
    <property type="entry name" value="Glyco_hydro_beta-prop_sf"/>
</dbReference>
<keyword evidence="2 4" id="KW-0378">Hydrolase</keyword>
<dbReference type="InterPro" id="IPR008979">
    <property type="entry name" value="Galactose-bd-like_sf"/>
</dbReference>
<evidence type="ECO:0000256" key="2">
    <source>
        <dbReference type="ARBA" id="ARBA00022801"/>
    </source>
</evidence>
<keyword evidence="7" id="KW-1185">Reference proteome</keyword>
<dbReference type="CDD" id="cd18822">
    <property type="entry name" value="GH43_CtGH43-like"/>
    <property type="match status" value="1"/>
</dbReference>
<dbReference type="PANTHER" id="PTHR22925:SF3">
    <property type="entry name" value="GLYCOSYL HYDROLASE FAMILY PROTEIN 43"/>
    <property type="match status" value="1"/>
</dbReference>
<dbReference type="Gene3D" id="2.60.120.260">
    <property type="entry name" value="Galactose-binding domain-like"/>
    <property type="match status" value="1"/>
</dbReference>
<evidence type="ECO:0000313" key="7">
    <source>
        <dbReference type="Proteomes" id="UP000765509"/>
    </source>
</evidence>
<dbReference type="SUPFAM" id="SSF75005">
    <property type="entry name" value="Arabinanase/levansucrase/invertase"/>
    <property type="match status" value="1"/>
</dbReference>
<dbReference type="Pfam" id="PF04616">
    <property type="entry name" value="Glyco_hydro_43"/>
    <property type="match status" value="1"/>
</dbReference>
<accession>A0A9Q3CPN1</accession>
<comment type="similarity">
    <text evidence="1 4">Belongs to the glycosyl hydrolase 43 family.</text>
</comment>
<feature type="signal peptide" evidence="5">
    <location>
        <begin position="1"/>
        <end position="19"/>
    </location>
</feature>
<evidence type="ECO:0000256" key="5">
    <source>
        <dbReference type="SAM" id="SignalP"/>
    </source>
</evidence>
<dbReference type="EMBL" id="AVOT02008758">
    <property type="protein sequence ID" value="MBW0486658.1"/>
    <property type="molecule type" value="Genomic_DNA"/>
</dbReference>
<dbReference type="PANTHER" id="PTHR22925">
    <property type="entry name" value="GLYCOSYL HYDROLASE 43 FAMILY MEMBER"/>
    <property type="match status" value="1"/>
</dbReference>
<keyword evidence="5" id="KW-0732">Signal</keyword>
<proteinExistence type="inferred from homology"/>
<evidence type="ECO:0000313" key="6">
    <source>
        <dbReference type="EMBL" id="MBW0486658.1"/>
    </source>
</evidence>
<dbReference type="Gene3D" id="2.115.10.20">
    <property type="entry name" value="Glycosyl hydrolase domain, family 43"/>
    <property type="match status" value="1"/>
</dbReference>
<sequence length="569" mass="62593">MNFFQLLGIFASWFSVANARIALTAQPFQISGGATNNIKLSWDFNIQPNSTGFTIKRKLDASDYVVLGHAPGGSYDDYDTPSGSLTYQVTSDGSGEVSNEVNLSSSLTESQDFSTFDNTNDATFLVKSKIKQGNQYFSYEVQNEKGVKQIVEKTSQDGVAFSKERVLLTREQICADSPDGFCKLEAVTFLQHPQTSEVVMWGHWENNRDYSLGRVAVAFGQPGGKWTFGGSFRPLGHDSRDMSVFVDDDGASYLTSSTRTNSDMNIYALSGDWHNVSSLVTTVLQGQRREAPAMLRHDNFYYLFTSLASGWYPSAGQYISAQNLTGPWSSGRYIGNIAGFGAQSGPVTKLGSTWVMRANRWARNWKTAEPSNRQIILPISLSNGYASYHFYKTIRYLDDEKQGGVFGVQSGRIISTGKNSVASNISTISGAGISNPINDGVQNDPNNLYVPAKVPFTYEIDLGSTHTFSQVDLTTKLVGGSETAYQFTIEARATQDASYKTLVDLRKNTAPGFVTSSVVETQGYQYVRLNVMAIVNVLTGKEEDWQKGVAEWTIYGAPNQSQEKITSNM</sequence>
<evidence type="ECO:0008006" key="8">
    <source>
        <dbReference type="Google" id="ProtNLM"/>
    </source>
</evidence>
<protein>
    <recommendedName>
        <fullName evidence="8">F5/8 type C domain-containing protein</fullName>
    </recommendedName>
</protein>
<organism evidence="6 7">
    <name type="scientific">Austropuccinia psidii MF-1</name>
    <dbReference type="NCBI Taxonomy" id="1389203"/>
    <lineage>
        <taxon>Eukaryota</taxon>
        <taxon>Fungi</taxon>
        <taxon>Dikarya</taxon>
        <taxon>Basidiomycota</taxon>
        <taxon>Pucciniomycotina</taxon>
        <taxon>Pucciniomycetes</taxon>
        <taxon>Pucciniales</taxon>
        <taxon>Sphaerophragmiaceae</taxon>
        <taxon>Austropuccinia</taxon>
    </lineage>
</organism>
<keyword evidence="3 4" id="KW-0326">Glycosidase</keyword>
<feature type="chain" id="PRO_5040354928" description="F5/8 type C domain-containing protein" evidence="5">
    <location>
        <begin position="20"/>
        <end position="569"/>
    </location>
</feature>